<dbReference type="SUPFAM" id="SSF56436">
    <property type="entry name" value="C-type lectin-like"/>
    <property type="match status" value="1"/>
</dbReference>
<organism evidence="2 3">
    <name type="scientific">Periophthalmus magnuspinnatus</name>
    <dbReference type="NCBI Taxonomy" id="409849"/>
    <lineage>
        <taxon>Eukaryota</taxon>
        <taxon>Metazoa</taxon>
        <taxon>Chordata</taxon>
        <taxon>Craniata</taxon>
        <taxon>Vertebrata</taxon>
        <taxon>Euteleostomi</taxon>
        <taxon>Actinopterygii</taxon>
        <taxon>Neopterygii</taxon>
        <taxon>Teleostei</taxon>
        <taxon>Neoteleostei</taxon>
        <taxon>Acanthomorphata</taxon>
        <taxon>Gobiaria</taxon>
        <taxon>Gobiiformes</taxon>
        <taxon>Gobioidei</taxon>
        <taxon>Gobiidae</taxon>
        <taxon>Oxudercinae</taxon>
        <taxon>Periophthalmus</taxon>
    </lineage>
</organism>
<dbReference type="STRING" id="409849.ENSPMGP00000026884"/>
<dbReference type="InterPro" id="IPR016187">
    <property type="entry name" value="CTDL_fold"/>
</dbReference>
<dbReference type="InterPro" id="IPR016186">
    <property type="entry name" value="C-type_lectin-like/link_sf"/>
</dbReference>
<reference evidence="2" key="2">
    <citation type="submission" date="2025-09" db="UniProtKB">
        <authorList>
            <consortium name="Ensembl"/>
        </authorList>
    </citation>
    <scope>IDENTIFICATION</scope>
</reference>
<dbReference type="InterPro" id="IPR001304">
    <property type="entry name" value="C-type_lectin-like"/>
</dbReference>
<dbReference type="AlphaFoldDB" id="A0A3B4BEK5"/>
<dbReference type="PROSITE" id="PS50041">
    <property type="entry name" value="C_TYPE_LECTIN_2"/>
    <property type="match status" value="1"/>
</dbReference>
<evidence type="ECO:0000259" key="1">
    <source>
        <dbReference type="PROSITE" id="PS50041"/>
    </source>
</evidence>
<evidence type="ECO:0000313" key="3">
    <source>
        <dbReference type="Proteomes" id="UP000261520"/>
    </source>
</evidence>
<dbReference type="Pfam" id="PF00059">
    <property type="entry name" value="Lectin_C"/>
    <property type="match status" value="1"/>
</dbReference>
<proteinExistence type="predicted"/>
<protein>
    <recommendedName>
        <fullName evidence="1">C-type lectin domain-containing protein</fullName>
    </recommendedName>
</protein>
<evidence type="ECO:0000313" key="2">
    <source>
        <dbReference type="Ensembl" id="ENSPMGP00000026884.1"/>
    </source>
</evidence>
<name>A0A3B4BEK5_9GOBI</name>
<dbReference type="Ensembl" id="ENSPMGT00000028638.1">
    <property type="protein sequence ID" value="ENSPMGP00000026884.1"/>
    <property type="gene ID" value="ENSPMGG00000021701.1"/>
</dbReference>
<sequence>MLGAPANIKASHRPTHGAAELIPSMDEFYVINTLNHSLNLVCIVYKETRKTKHLKALAHAKGHHGHTSKPSALKCKGIQLKTSSAFLTLWSECSIRFENYSIARHRGMRTWSILTERSMNHDLLMAGENQDLTGWIGLHRDDVNVSLWRWSGEGKMRYQNWAKDQPNNKDGKQSVVQMWSDGKWNDISPVLFSPGLSWFIPGLVLV</sequence>
<dbReference type="Proteomes" id="UP000261520">
    <property type="component" value="Unplaced"/>
</dbReference>
<reference evidence="2" key="1">
    <citation type="submission" date="2025-08" db="UniProtKB">
        <authorList>
            <consortium name="Ensembl"/>
        </authorList>
    </citation>
    <scope>IDENTIFICATION</scope>
</reference>
<dbReference type="Gene3D" id="3.10.100.10">
    <property type="entry name" value="Mannose-Binding Protein A, subunit A"/>
    <property type="match status" value="1"/>
</dbReference>
<keyword evidence="3" id="KW-1185">Reference proteome</keyword>
<accession>A0A3B4BEK5</accession>
<feature type="domain" description="C-type lectin" evidence="1">
    <location>
        <begin position="135"/>
        <end position="186"/>
    </location>
</feature>